<proteinExistence type="predicted"/>
<evidence type="ECO:0000313" key="1">
    <source>
        <dbReference type="EMBL" id="GIY65153.1"/>
    </source>
</evidence>
<dbReference type="Proteomes" id="UP001054945">
    <property type="component" value="Unassembled WGS sequence"/>
</dbReference>
<name>A0AAV4V527_CAEEX</name>
<keyword evidence="2" id="KW-1185">Reference proteome</keyword>
<reference evidence="1 2" key="1">
    <citation type="submission" date="2021-06" db="EMBL/GenBank/DDBJ databases">
        <title>Caerostris extrusa draft genome.</title>
        <authorList>
            <person name="Kono N."/>
            <person name="Arakawa K."/>
        </authorList>
    </citation>
    <scope>NUCLEOTIDE SEQUENCE [LARGE SCALE GENOMIC DNA]</scope>
</reference>
<gene>
    <name evidence="1" type="ORF">CEXT_423461</name>
</gene>
<evidence type="ECO:0000313" key="2">
    <source>
        <dbReference type="Proteomes" id="UP001054945"/>
    </source>
</evidence>
<comment type="caution">
    <text evidence="1">The sequence shown here is derived from an EMBL/GenBank/DDBJ whole genome shotgun (WGS) entry which is preliminary data.</text>
</comment>
<organism evidence="1 2">
    <name type="scientific">Caerostris extrusa</name>
    <name type="common">Bark spider</name>
    <name type="synonym">Caerostris bankana</name>
    <dbReference type="NCBI Taxonomy" id="172846"/>
    <lineage>
        <taxon>Eukaryota</taxon>
        <taxon>Metazoa</taxon>
        <taxon>Ecdysozoa</taxon>
        <taxon>Arthropoda</taxon>
        <taxon>Chelicerata</taxon>
        <taxon>Arachnida</taxon>
        <taxon>Araneae</taxon>
        <taxon>Araneomorphae</taxon>
        <taxon>Entelegynae</taxon>
        <taxon>Araneoidea</taxon>
        <taxon>Araneidae</taxon>
        <taxon>Caerostris</taxon>
    </lineage>
</organism>
<dbReference type="EMBL" id="BPLR01013967">
    <property type="protein sequence ID" value="GIY65153.1"/>
    <property type="molecule type" value="Genomic_DNA"/>
</dbReference>
<dbReference type="AlphaFoldDB" id="A0AAV4V527"/>
<accession>A0AAV4V527</accession>
<protein>
    <submittedName>
        <fullName evidence="1">Uncharacterized protein</fullName>
    </submittedName>
</protein>
<sequence length="81" mass="9384">MVTKKTELIMPSMLLVELQPTRVINRGDDDFSCWIKNKERVPAHSGRVPEEICYHVVAGHAHFCSDYDRLYKLLFHLSLIA</sequence>